<comment type="caution">
    <text evidence="2">Once thought to be involved in copper homeostasis, experiments in E.coli have shown this is not the case.</text>
</comment>
<dbReference type="RefSeq" id="WP_141609149.1">
    <property type="nucleotide sequence ID" value="NZ_VIGC02000006.1"/>
</dbReference>
<dbReference type="Gene3D" id="3.20.20.380">
    <property type="entry name" value="Copper homeostasis (CutC) domain"/>
    <property type="match status" value="1"/>
</dbReference>
<dbReference type="PANTHER" id="PTHR12598:SF0">
    <property type="entry name" value="COPPER HOMEOSTASIS PROTEIN CUTC HOMOLOG"/>
    <property type="match status" value="1"/>
</dbReference>
<sequence length="260" mass="27407">MSQQQGARPGPVQVEVCVESVESALAAQAGGAHRVELCANLFEGGTTPSAGMIRLTRAQIQIGLFVMIRPRGGDFCYTPLEFEVMRQDIALAKELGADGIVLGILHPDGTIDEDRTAALMEEAAPLPVTFHRAFDLTPDASAALETLIRLGVPRVLTSGQESSALEGSELLAQLVQQAAGRIGIMAGGGITERNVRRIVSLTGVQEIHLSGRSAVAAPVQVTNSRVHMGGALHPPETIRLVTDRARIQACVAQLTDPATP</sequence>
<comment type="similarity">
    <text evidence="1 2">Belongs to the CutC family.</text>
</comment>
<name>A0A540VJ42_9CHLR</name>
<dbReference type="AlphaFoldDB" id="A0A540VJ42"/>
<dbReference type="InterPro" id="IPR005627">
    <property type="entry name" value="CutC-like"/>
</dbReference>
<dbReference type="Pfam" id="PF03932">
    <property type="entry name" value="CutC"/>
    <property type="match status" value="1"/>
</dbReference>
<evidence type="ECO:0000313" key="3">
    <source>
        <dbReference type="EMBL" id="TQE96777.1"/>
    </source>
</evidence>
<dbReference type="GO" id="GO:0005507">
    <property type="term" value="F:copper ion binding"/>
    <property type="evidence" value="ECO:0007669"/>
    <property type="project" value="TreeGrafter"/>
</dbReference>
<keyword evidence="2" id="KW-0963">Cytoplasm</keyword>
<dbReference type="InParanoid" id="A0A540VJ42"/>
<evidence type="ECO:0000256" key="1">
    <source>
        <dbReference type="ARBA" id="ARBA00007768"/>
    </source>
</evidence>
<evidence type="ECO:0000256" key="2">
    <source>
        <dbReference type="HAMAP-Rule" id="MF_00795"/>
    </source>
</evidence>
<protein>
    <recommendedName>
        <fullName evidence="2">PF03932 family protein CutC</fullName>
    </recommendedName>
</protein>
<evidence type="ECO:0000313" key="4">
    <source>
        <dbReference type="Proteomes" id="UP000317371"/>
    </source>
</evidence>
<dbReference type="GO" id="GO:0005737">
    <property type="term" value="C:cytoplasm"/>
    <property type="evidence" value="ECO:0007669"/>
    <property type="project" value="UniProtKB-SubCell"/>
</dbReference>
<gene>
    <name evidence="2" type="primary">cutC</name>
    <name evidence="3" type="ORF">FKZ61_05820</name>
</gene>
<dbReference type="FunFam" id="3.20.20.380:FF:000001">
    <property type="entry name" value="Copper homeostasis protein CutC"/>
    <property type="match status" value="1"/>
</dbReference>
<dbReference type="OrthoDB" id="9815677at2"/>
<reference evidence="3 4" key="1">
    <citation type="submission" date="2019-06" db="EMBL/GenBank/DDBJ databases">
        <title>Genome sequence of Litorilinea aerophila BAA-2444.</title>
        <authorList>
            <person name="Maclea K.S."/>
            <person name="Maurais E.G."/>
            <person name="Iannazzi L.C."/>
        </authorList>
    </citation>
    <scope>NUCLEOTIDE SEQUENCE [LARGE SCALE GENOMIC DNA]</scope>
    <source>
        <strain evidence="3 4">ATCC BAA-2444</strain>
    </source>
</reference>
<accession>A0A540VJ42</accession>
<dbReference type="HAMAP" id="MF_00795">
    <property type="entry name" value="CutC"/>
    <property type="match status" value="1"/>
</dbReference>
<proteinExistence type="inferred from homology"/>
<dbReference type="InterPro" id="IPR036822">
    <property type="entry name" value="CutC-like_dom_sf"/>
</dbReference>
<dbReference type="PANTHER" id="PTHR12598">
    <property type="entry name" value="COPPER HOMEOSTASIS PROTEIN CUTC"/>
    <property type="match status" value="1"/>
</dbReference>
<comment type="caution">
    <text evidence="3">The sequence shown here is derived from an EMBL/GenBank/DDBJ whole genome shotgun (WGS) entry which is preliminary data.</text>
</comment>
<dbReference type="EMBL" id="VIGC01000006">
    <property type="protein sequence ID" value="TQE96777.1"/>
    <property type="molecule type" value="Genomic_DNA"/>
</dbReference>
<keyword evidence="4" id="KW-1185">Reference proteome</keyword>
<comment type="subcellular location">
    <subcellularLocation>
        <location evidence="2">Cytoplasm</location>
    </subcellularLocation>
</comment>
<dbReference type="Proteomes" id="UP000317371">
    <property type="component" value="Unassembled WGS sequence"/>
</dbReference>
<organism evidence="3 4">
    <name type="scientific">Litorilinea aerophila</name>
    <dbReference type="NCBI Taxonomy" id="1204385"/>
    <lineage>
        <taxon>Bacteria</taxon>
        <taxon>Bacillati</taxon>
        <taxon>Chloroflexota</taxon>
        <taxon>Caldilineae</taxon>
        <taxon>Caldilineales</taxon>
        <taxon>Caldilineaceae</taxon>
        <taxon>Litorilinea</taxon>
    </lineage>
</organism>
<dbReference type="SUPFAM" id="SSF110395">
    <property type="entry name" value="CutC-like"/>
    <property type="match status" value="1"/>
</dbReference>